<proteinExistence type="inferred from homology"/>
<dbReference type="Gene3D" id="2.60.120.20">
    <property type="match status" value="1"/>
</dbReference>
<organism evidence="17">
    <name type="scientific">Chloris striate mosaic virus</name>
    <name type="common">CSMV</name>
    <dbReference type="NCBI Taxonomy" id="10820"/>
    <lineage>
        <taxon>Viruses</taxon>
        <taxon>Monodnaviria</taxon>
        <taxon>Shotokuvirae</taxon>
        <taxon>Cressdnaviricota</taxon>
        <taxon>Repensiviricetes</taxon>
        <taxon>Geplafuvirales</taxon>
        <taxon>Geminiviridae</taxon>
        <taxon>Mastrevirus</taxon>
        <taxon>Mastrevirus chloris</taxon>
    </lineage>
</organism>
<evidence type="ECO:0000256" key="13">
    <source>
        <dbReference type="ARBA" id="ARBA00031336"/>
    </source>
</evidence>
<keyword evidence="7 15" id="KW-0167">Capsid protein</keyword>
<sequence length="241" mass="26778">MSPASSWKRKRPSSSSAQASKKRRVYRPAVSRSLARREPLQVQDFVWDTDVAFNRGGGCYLLTSYARGSAENQRKTAETITYKVAVNLGCAISGTMQQYCISSRPVCWLVYDASPTGSAVTPKDIFGYPEGLVNWPTTWKVARAVSHRFIVKRRWVFTMESNGSRFDRDYTNLPAAIPQSLPVLNKFAKQLGVRTEWKNAEGGDFGDIKSGALYLVMAPANGAVFVARGNVRVYFKSVGNQ</sequence>
<organismHost>
    <name type="scientific">Triticum</name>
    <dbReference type="NCBI Taxonomy" id="4564"/>
</organismHost>
<evidence type="ECO:0000256" key="14">
    <source>
        <dbReference type="ARBA" id="ARBA00046791"/>
    </source>
</evidence>
<evidence type="ECO:0000256" key="4">
    <source>
        <dbReference type="ARBA" id="ARBA00018091"/>
    </source>
</evidence>
<protein>
    <recommendedName>
        <fullName evidence="4 15">Capsid protein</fullName>
    </recommendedName>
    <alternativeName>
        <fullName evidence="13 15">Coat protein</fullName>
    </alternativeName>
</protein>
<evidence type="ECO:0000256" key="2">
    <source>
        <dbReference type="ARBA" id="ARBA00004328"/>
    </source>
</evidence>
<evidence type="ECO:0000256" key="15">
    <source>
        <dbReference type="RuleBase" id="RU363025"/>
    </source>
</evidence>
<comment type="function">
    <text evidence="12">Encapsidates the viral genome into characteristic twinned ('geminate') particles. Binds the genomic viral ssDNA and shuttles it into and out of the cell nucleus. Plays a role in protection of the genome from degradation, virus acquisition and transmission by insect vectors, infectivity, and systemic movement. The CP of monopartite geminiviruses is absolutely essential for virus movement.</text>
</comment>
<reference evidence="17" key="1">
    <citation type="journal article" date="2012" name="Virus Res.">
        <title>Australian monocot-infecting mastrevirus diversity rivals that in Africa.</title>
        <authorList>
            <person name="Kraberger S."/>
            <person name="Thomas J.E."/>
            <person name="Geering A.D."/>
            <person name="Dayaram A."/>
            <person name="Stainton D."/>
            <person name="Hadfield J."/>
            <person name="Walters M."/>
            <person name="Parmenter K.S."/>
            <person name="van Brunschot S."/>
            <person name="Collings D.A."/>
            <person name="Martin D.P."/>
            <person name="Varsani A."/>
        </authorList>
    </citation>
    <scope>NUCLEOTIDE SEQUENCE</scope>
    <source>
        <strain evidence="17">AU-1649-2004</strain>
    </source>
</reference>
<organismHost>
    <name type="scientific">Dactylis glomerata</name>
    <name type="common">Orchard grass</name>
    <name type="synonym">Cock's-foot grass</name>
    <dbReference type="NCBI Taxonomy" id="4509"/>
</organismHost>
<evidence type="ECO:0000256" key="1">
    <source>
        <dbReference type="ARBA" id="ARBA00004147"/>
    </source>
</evidence>
<comment type="function">
    <text evidence="15">Encapsidates the viral genome into characteristic twinned ('geminate') particles. Plays a role in protection of the genome from degradation, virus acquisition and transmission by insect vectors, infectivity, and systemic movement. The CP of monopartite geminiviruses is absolutely essential for virus movement.</text>
</comment>
<evidence type="ECO:0000256" key="5">
    <source>
        <dbReference type="ARBA" id="ARBA00022431"/>
    </source>
</evidence>
<comment type="similarity">
    <text evidence="3 15">Belongs to the geminiviridae capsid protein family.</text>
</comment>
<evidence type="ECO:0000256" key="12">
    <source>
        <dbReference type="ARBA" id="ARBA00025657"/>
    </source>
</evidence>
<dbReference type="GO" id="GO:0042025">
    <property type="term" value="C:host cell nucleus"/>
    <property type="evidence" value="ECO:0007669"/>
    <property type="project" value="UniProtKB-SubCell"/>
</dbReference>
<keyword evidence="10 15" id="KW-0238">DNA-binding</keyword>
<keyword evidence="11 15" id="KW-1160">Virus entry into host cell</keyword>
<evidence type="ECO:0000313" key="17">
    <source>
        <dbReference type="EMBL" id="AFN80690.1"/>
    </source>
</evidence>
<keyword evidence="5 15" id="KW-1140">T=1 icosahedral capsid protein</keyword>
<keyword evidence="9 15" id="KW-0946">Virion</keyword>
<dbReference type="InterPro" id="IPR000143">
    <property type="entry name" value="Gemcoat_MSV"/>
</dbReference>
<comment type="subunit">
    <text evidence="14 15">Homomultimer. Interacts with the movement protein. Binds to single-stranded and double-stranded viral DNA.</text>
</comment>
<dbReference type="Pfam" id="PF00844">
    <property type="entry name" value="Gemini_coat"/>
    <property type="match status" value="1"/>
</dbReference>
<dbReference type="InterPro" id="IPR000263">
    <property type="entry name" value="GV_A/BR1_coat"/>
</dbReference>
<evidence type="ECO:0000256" key="16">
    <source>
        <dbReference type="SAM" id="MobiDB-lite"/>
    </source>
</evidence>
<dbReference type="InterPro" id="IPR029053">
    <property type="entry name" value="Viral_coat"/>
</dbReference>
<organismHost>
    <name type="scientific">Hordeum vulgare</name>
    <name type="common">Barley</name>
    <dbReference type="NCBI Taxonomy" id="4513"/>
</organismHost>
<organismHost>
    <name type="scientific">Zea mays</name>
    <name type="common">Maize</name>
    <dbReference type="NCBI Taxonomy" id="4577"/>
</organismHost>
<evidence type="ECO:0000256" key="3">
    <source>
        <dbReference type="ARBA" id="ARBA00005468"/>
    </source>
</evidence>
<comment type="function">
    <text evidence="15">Binds the genomic viral ssDNA and shuttles it into and out of the cell nucleus.</text>
</comment>
<dbReference type="GO" id="GO:0039615">
    <property type="term" value="C:T=1 icosahedral viral capsid"/>
    <property type="evidence" value="ECO:0007669"/>
    <property type="project" value="UniProtKB-KW"/>
</dbReference>
<dbReference type="EMBL" id="JQ948059">
    <property type="protein sequence ID" value="AFN80690.1"/>
    <property type="molecule type" value="Genomic_DNA"/>
</dbReference>
<dbReference type="PRINTS" id="PR00223">
    <property type="entry name" value="GEMCOATARBR1"/>
</dbReference>
<accession>J7FG49</accession>
<organismHost>
    <name type="scientific">Avena sativa</name>
    <name type="common">Oat</name>
    <dbReference type="NCBI Taxonomy" id="4498"/>
</organismHost>
<dbReference type="GO" id="GO:0046718">
    <property type="term" value="P:symbiont entry into host cell"/>
    <property type="evidence" value="ECO:0007669"/>
    <property type="project" value="UniProtKB-KW"/>
</dbReference>
<feature type="region of interest" description="Disordered" evidence="16">
    <location>
        <begin position="1"/>
        <end position="30"/>
    </location>
</feature>
<evidence type="ECO:0000256" key="6">
    <source>
        <dbReference type="ARBA" id="ARBA00022524"/>
    </source>
</evidence>
<keyword evidence="8 15" id="KW-1048">Host nucleus</keyword>
<dbReference type="GO" id="GO:0075732">
    <property type="term" value="P:viral penetration into host nucleus"/>
    <property type="evidence" value="ECO:0007669"/>
    <property type="project" value="UniProtKB-KW"/>
</dbReference>
<evidence type="ECO:0000256" key="11">
    <source>
        <dbReference type="ARBA" id="ARBA00023296"/>
    </source>
</evidence>
<evidence type="ECO:0000256" key="7">
    <source>
        <dbReference type="ARBA" id="ARBA00022561"/>
    </source>
</evidence>
<evidence type="ECO:0000256" key="8">
    <source>
        <dbReference type="ARBA" id="ARBA00022562"/>
    </source>
</evidence>
<name>J7FG49_CSMV</name>
<dbReference type="GO" id="GO:0043657">
    <property type="term" value="C:host cell"/>
    <property type="evidence" value="ECO:0007669"/>
    <property type="project" value="GOC"/>
</dbReference>
<dbReference type="GO" id="GO:0005198">
    <property type="term" value="F:structural molecule activity"/>
    <property type="evidence" value="ECO:0007669"/>
    <property type="project" value="InterPro"/>
</dbReference>
<organismHost>
    <name type="scientific">Ixophorus unisetus</name>
    <dbReference type="NCBI Taxonomy" id="279312"/>
</organismHost>
<dbReference type="GO" id="GO:0003677">
    <property type="term" value="F:DNA binding"/>
    <property type="evidence" value="ECO:0007669"/>
    <property type="project" value="UniProtKB-KW"/>
</dbReference>
<comment type="subcellular location">
    <subcellularLocation>
        <location evidence="1 15">Host nucleus</location>
    </subcellularLocation>
    <subcellularLocation>
        <location evidence="2 15">Virion</location>
    </subcellularLocation>
</comment>
<organismHost>
    <name type="scientific">Chloris gayana</name>
    <dbReference type="NCBI Taxonomy" id="110876"/>
</organismHost>
<evidence type="ECO:0000256" key="9">
    <source>
        <dbReference type="ARBA" id="ARBA00022844"/>
    </source>
</evidence>
<dbReference type="PRINTS" id="PR00226">
    <property type="entry name" value="GEMCOATMSV"/>
</dbReference>
<keyword evidence="6 15" id="KW-1163">Viral penetration into host nucleus</keyword>
<evidence type="ECO:0000256" key="10">
    <source>
        <dbReference type="ARBA" id="ARBA00023125"/>
    </source>
</evidence>